<dbReference type="Proteomes" id="UP000694846">
    <property type="component" value="Unplaced"/>
</dbReference>
<dbReference type="RefSeq" id="XP_025421679.1">
    <property type="nucleotide sequence ID" value="XM_025565894.1"/>
</dbReference>
<dbReference type="GO" id="GO:0005829">
    <property type="term" value="C:cytosol"/>
    <property type="evidence" value="ECO:0007669"/>
    <property type="project" value="GOC"/>
</dbReference>
<gene>
    <name evidence="5" type="primary">LOC112691593</name>
</gene>
<dbReference type="GO" id="GO:0005802">
    <property type="term" value="C:trans-Golgi network"/>
    <property type="evidence" value="ECO:0007669"/>
    <property type="project" value="TreeGrafter"/>
</dbReference>
<accession>A0A8B8GEN2</accession>
<dbReference type="AlphaFoldDB" id="A0A8B8GEN2"/>
<evidence type="ECO:0000313" key="5">
    <source>
        <dbReference type="RefSeq" id="XP_025421679.1"/>
    </source>
</evidence>
<dbReference type="SUPFAM" id="SSF50729">
    <property type="entry name" value="PH domain-like"/>
    <property type="match status" value="1"/>
</dbReference>
<proteinExistence type="predicted"/>
<dbReference type="GO" id="GO:0001881">
    <property type="term" value="P:receptor recycling"/>
    <property type="evidence" value="ECO:0007669"/>
    <property type="project" value="TreeGrafter"/>
</dbReference>
<dbReference type="GO" id="GO:0055037">
    <property type="term" value="C:recycling endosome"/>
    <property type="evidence" value="ECO:0007669"/>
    <property type="project" value="TreeGrafter"/>
</dbReference>
<dbReference type="PANTHER" id="PTHR22902:SF9">
    <property type="entry name" value="PLECKSTRIN HOMOLOGY DOMAIN-CONTAINING FAMILY J MEMBER 1"/>
    <property type="match status" value="1"/>
</dbReference>
<dbReference type="InterPro" id="IPR045188">
    <property type="entry name" value="Boi1/Boi2-like"/>
</dbReference>
<protein>
    <recommendedName>
        <fullName evidence="1">Pleckstrin homology domain-containing family J member 1</fullName>
    </recommendedName>
</protein>
<dbReference type="CDD" id="cd13258">
    <property type="entry name" value="PH_PLEKHJ1"/>
    <property type="match status" value="1"/>
</dbReference>
<dbReference type="OrthoDB" id="10055808at2759"/>
<dbReference type="Gene3D" id="2.30.29.30">
    <property type="entry name" value="Pleckstrin-homology domain (PH domain)/Phosphotyrosine-binding domain (PTB)"/>
    <property type="match status" value="1"/>
</dbReference>
<feature type="region of interest" description="Disordered" evidence="2">
    <location>
        <begin position="166"/>
        <end position="199"/>
    </location>
</feature>
<reference evidence="5" key="1">
    <citation type="submission" date="2025-08" db="UniProtKB">
        <authorList>
            <consortium name="RefSeq"/>
        </authorList>
    </citation>
    <scope>IDENTIFICATION</scope>
    <source>
        <tissue evidence="5">Whole body</tissue>
    </source>
</reference>
<dbReference type="GO" id="GO:0005769">
    <property type="term" value="C:early endosome"/>
    <property type="evidence" value="ECO:0007669"/>
    <property type="project" value="TreeGrafter"/>
</dbReference>
<evidence type="ECO:0000256" key="1">
    <source>
        <dbReference type="ARBA" id="ARBA00041004"/>
    </source>
</evidence>
<evidence type="ECO:0000256" key="2">
    <source>
        <dbReference type="SAM" id="MobiDB-lite"/>
    </source>
</evidence>
<dbReference type="GeneID" id="112691593"/>
<dbReference type="Pfam" id="PF00169">
    <property type="entry name" value="PH"/>
    <property type="match status" value="1"/>
</dbReference>
<dbReference type="SMART" id="SM00233">
    <property type="entry name" value="PH"/>
    <property type="match status" value="1"/>
</dbReference>
<dbReference type="GO" id="GO:0042147">
    <property type="term" value="P:retrograde transport, endosome to Golgi"/>
    <property type="evidence" value="ECO:0007669"/>
    <property type="project" value="TreeGrafter"/>
</dbReference>
<keyword evidence="4" id="KW-1185">Reference proteome</keyword>
<evidence type="ECO:0000259" key="3">
    <source>
        <dbReference type="PROSITE" id="PS50003"/>
    </source>
</evidence>
<dbReference type="InterPro" id="IPR011993">
    <property type="entry name" value="PH-like_dom_sf"/>
</dbReference>
<dbReference type="PANTHER" id="PTHR22902">
    <property type="entry name" value="SESQUIPEDALIAN"/>
    <property type="match status" value="1"/>
</dbReference>
<dbReference type="GO" id="GO:0007032">
    <property type="term" value="P:endosome organization"/>
    <property type="evidence" value="ECO:0007669"/>
    <property type="project" value="TreeGrafter"/>
</dbReference>
<dbReference type="PROSITE" id="PS50003">
    <property type="entry name" value="PH_DOMAIN"/>
    <property type="match status" value="1"/>
</dbReference>
<feature type="domain" description="PH" evidence="3">
    <location>
        <begin position="15"/>
        <end position="122"/>
    </location>
</feature>
<name>A0A8B8GEN2_9HEMI</name>
<evidence type="ECO:0000313" key="4">
    <source>
        <dbReference type="Proteomes" id="UP000694846"/>
    </source>
</evidence>
<organism evidence="4 5">
    <name type="scientific">Sipha flava</name>
    <name type="common">yellow sugarcane aphid</name>
    <dbReference type="NCBI Taxonomy" id="143950"/>
    <lineage>
        <taxon>Eukaryota</taxon>
        <taxon>Metazoa</taxon>
        <taxon>Ecdysozoa</taxon>
        <taxon>Arthropoda</taxon>
        <taxon>Hexapoda</taxon>
        <taxon>Insecta</taxon>
        <taxon>Pterygota</taxon>
        <taxon>Neoptera</taxon>
        <taxon>Paraneoptera</taxon>
        <taxon>Hemiptera</taxon>
        <taxon>Sternorrhyncha</taxon>
        <taxon>Aphidomorpha</taxon>
        <taxon>Aphidoidea</taxon>
        <taxon>Aphididae</taxon>
        <taxon>Sipha</taxon>
    </lineage>
</organism>
<dbReference type="InterPro" id="IPR001849">
    <property type="entry name" value="PH_domain"/>
</dbReference>
<sequence>MRFNHKEMVHVSHSNPVFEGRMSYAKLSNGHPSKGFKERWFRLKYNLLFYFKINGFGQVDLHQPAGVFVLENSIVRLESNMPGTLFSFSLSFKDEPTKKYIISSQSEEHVHQWIKNIQCSTYEYMRSQMSSIQNKILKLSGRDPLLMYPEEGKKIGRTKNVVEENDSDFYYKRAPSPPHPPPRHKQDPGNMSHMNLIEL</sequence>